<dbReference type="Proteomes" id="UP001168821">
    <property type="component" value="Unassembled WGS sequence"/>
</dbReference>
<dbReference type="AlphaFoldDB" id="A0AA38MPE2"/>
<comment type="caution">
    <text evidence="3">The sequence shown here is derived from an EMBL/GenBank/DDBJ whole genome shotgun (WGS) entry which is preliminary data.</text>
</comment>
<evidence type="ECO:0000313" key="4">
    <source>
        <dbReference type="Proteomes" id="UP001168821"/>
    </source>
</evidence>
<dbReference type="Pfam" id="PF14200">
    <property type="entry name" value="RicinB_lectin_2"/>
    <property type="match status" value="1"/>
</dbReference>
<accession>A0AA38MPE2</accession>
<evidence type="ECO:0000259" key="2">
    <source>
        <dbReference type="SMART" id="SM00458"/>
    </source>
</evidence>
<protein>
    <recommendedName>
        <fullName evidence="2">Ricin B lectin domain-containing protein</fullName>
    </recommendedName>
</protein>
<dbReference type="SUPFAM" id="SSF50370">
    <property type="entry name" value="Ricin B-like lectins"/>
    <property type="match status" value="1"/>
</dbReference>
<evidence type="ECO:0000313" key="3">
    <source>
        <dbReference type="EMBL" id="KAJ3666110.1"/>
    </source>
</evidence>
<feature type="chain" id="PRO_5041400050" description="Ricin B lectin domain-containing protein" evidence="1">
    <location>
        <begin position="21"/>
        <end position="156"/>
    </location>
</feature>
<dbReference type="InterPro" id="IPR035992">
    <property type="entry name" value="Ricin_B-like_lectins"/>
</dbReference>
<feature type="signal peptide" evidence="1">
    <location>
        <begin position="1"/>
        <end position="20"/>
    </location>
</feature>
<dbReference type="Gene3D" id="2.80.10.50">
    <property type="match status" value="1"/>
</dbReference>
<reference evidence="3" key="1">
    <citation type="journal article" date="2023" name="G3 (Bethesda)">
        <title>Whole genome assemblies of Zophobas morio and Tenebrio molitor.</title>
        <authorList>
            <person name="Kaur S."/>
            <person name="Stinson S.A."/>
            <person name="diCenzo G.C."/>
        </authorList>
    </citation>
    <scope>NUCLEOTIDE SEQUENCE</scope>
    <source>
        <strain evidence="3">QUZm001</strain>
    </source>
</reference>
<name>A0AA38MPE2_9CUCU</name>
<dbReference type="SMART" id="SM00458">
    <property type="entry name" value="RICIN"/>
    <property type="match status" value="1"/>
</dbReference>
<proteinExistence type="predicted"/>
<evidence type="ECO:0000256" key="1">
    <source>
        <dbReference type="SAM" id="SignalP"/>
    </source>
</evidence>
<keyword evidence="1" id="KW-0732">Signal</keyword>
<feature type="domain" description="Ricin B lectin" evidence="2">
    <location>
        <begin position="27"/>
        <end position="153"/>
    </location>
</feature>
<dbReference type="InterPro" id="IPR000772">
    <property type="entry name" value="Ricin_B_lectin"/>
</dbReference>
<sequence>MKQFNRSVSIFFLLWTAIVAQECYLERPFYIKSIIGGLTLDGLNPDNVKVSDFGGYSYQRWIFEYGDKPGHFFIVNAYNGLVLDVQNSNRDPNIILNTKSNSLSQQWILNWNGTILNVYYGRNMDIYQGDFFPGNIVIVYPDNGLKQQQWTLHEVS</sequence>
<dbReference type="PROSITE" id="PS50231">
    <property type="entry name" value="RICIN_B_LECTIN"/>
    <property type="match status" value="1"/>
</dbReference>
<dbReference type="EMBL" id="JALNTZ010000001">
    <property type="protein sequence ID" value="KAJ3666110.1"/>
    <property type="molecule type" value="Genomic_DNA"/>
</dbReference>
<organism evidence="3 4">
    <name type="scientific">Zophobas morio</name>
    <dbReference type="NCBI Taxonomy" id="2755281"/>
    <lineage>
        <taxon>Eukaryota</taxon>
        <taxon>Metazoa</taxon>
        <taxon>Ecdysozoa</taxon>
        <taxon>Arthropoda</taxon>
        <taxon>Hexapoda</taxon>
        <taxon>Insecta</taxon>
        <taxon>Pterygota</taxon>
        <taxon>Neoptera</taxon>
        <taxon>Endopterygota</taxon>
        <taxon>Coleoptera</taxon>
        <taxon>Polyphaga</taxon>
        <taxon>Cucujiformia</taxon>
        <taxon>Tenebrionidae</taxon>
        <taxon>Zophobas</taxon>
    </lineage>
</organism>
<dbReference type="CDD" id="cd00161">
    <property type="entry name" value="beta-trefoil_Ricin-like"/>
    <property type="match status" value="1"/>
</dbReference>
<gene>
    <name evidence="3" type="ORF">Zmor_001565</name>
</gene>
<keyword evidence="4" id="KW-1185">Reference proteome</keyword>